<evidence type="ECO:0000313" key="2">
    <source>
        <dbReference type="EMBL" id="EJW99241.1"/>
    </source>
</evidence>
<organism evidence="2">
    <name type="scientific">gut metagenome</name>
    <dbReference type="NCBI Taxonomy" id="749906"/>
    <lineage>
        <taxon>unclassified sequences</taxon>
        <taxon>metagenomes</taxon>
        <taxon>organismal metagenomes</taxon>
    </lineage>
</organism>
<reference evidence="2" key="1">
    <citation type="journal article" date="2012" name="PLoS ONE">
        <title>Gene sets for utilization of primary and secondary nutrition supplies in the distal gut of endangered iberian lynx.</title>
        <authorList>
            <person name="Alcaide M."/>
            <person name="Messina E."/>
            <person name="Richter M."/>
            <person name="Bargiela R."/>
            <person name="Peplies J."/>
            <person name="Huws S.A."/>
            <person name="Newbold C.J."/>
            <person name="Golyshin P.N."/>
            <person name="Simon M.A."/>
            <person name="Lopez G."/>
            <person name="Yakimov M.M."/>
            <person name="Ferrer M."/>
        </authorList>
    </citation>
    <scope>NUCLEOTIDE SEQUENCE</scope>
</reference>
<protein>
    <submittedName>
        <fullName evidence="2">Uncharacterized protein</fullName>
    </submittedName>
</protein>
<feature type="compositionally biased region" description="Pro residues" evidence="1">
    <location>
        <begin position="25"/>
        <end position="34"/>
    </location>
</feature>
<dbReference type="EMBL" id="AMCI01003901">
    <property type="protein sequence ID" value="EJW99241.1"/>
    <property type="molecule type" value="Genomic_DNA"/>
</dbReference>
<dbReference type="AlphaFoldDB" id="J9FW66"/>
<feature type="region of interest" description="Disordered" evidence="1">
    <location>
        <begin position="1"/>
        <end position="34"/>
    </location>
</feature>
<feature type="compositionally biased region" description="Basic and acidic residues" evidence="1">
    <location>
        <begin position="1"/>
        <end position="18"/>
    </location>
</feature>
<accession>J9FW66</accession>
<name>J9FW66_9ZZZZ</name>
<comment type="caution">
    <text evidence="2">The sequence shown here is derived from an EMBL/GenBank/DDBJ whole genome shotgun (WGS) entry which is preliminary data.</text>
</comment>
<proteinExistence type="predicted"/>
<sequence>MERWRRSIVENPGKDRFPRPRLFRTPPPVRALPL</sequence>
<evidence type="ECO:0000256" key="1">
    <source>
        <dbReference type="SAM" id="MobiDB-lite"/>
    </source>
</evidence>
<gene>
    <name evidence="2" type="ORF">EVA_12653</name>
</gene>